<keyword evidence="1" id="KW-0472">Membrane</keyword>
<name>A0A6C0CG89_9ZZZZ</name>
<feature type="transmembrane region" description="Helical" evidence="1">
    <location>
        <begin position="221"/>
        <end position="240"/>
    </location>
</feature>
<dbReference type="EMBL" id="MN739414">
    <property type="protein sequence ID" value="QHT03608.1"/>
    <property type="molecule type" value="Genomic_DNA"/>
</dbReference>
<evidence type="ECO:0000313" key="2">
    <source>
        <dbReference type="EMBL" id="QHT03608.1"/>
    </source>
</evidence>
<protein>
    <submittedName>
        <fullName evidence="2">Uncharacterized protein</fullName>
    </submittedName>
</protein>
<feature type="transmembrane region" description="Helical" evidence="1">
    <location>
        <begin position="196"/>
        <end position="215"/>
    </location>
</feature>
<feature type="transmembrane region" description="Helical" evidence="1">
    <location>
        <begin position="31"/>
        <end position="52"/>
    </location>
</feature>
<evidence type="ECO:0000256" key="1">
    <source>
        <dbReference type="SAM" id="Phobius"/>
    </source>
</evidence>
<reference evidence="2" key="1">
    <citation type="journal article" date="2020" name="Nature">
        <title>Giant virus diversity and host interactions through global metagenomics.</title>
        <authorList>
            <person name="Schulz F."/>
            <person name="Roux S."/>
            <person name="Paez-Espino D."/>
            <person name="Jungbluth S."/>
            <person name="Walsh D.A."/>
            <person name="Denef V.J."/>
            <person name="McMahon K.D."/>
            <person name="Konstantinidis K.T."/>
            <person name="Eloe-Fadrosh E.A."/>
            <person name="Kyrpides N.C."/>
            <person name="Woyke T."/>
        </authorList>
    </citation>
    <scope>NUCLEOTIDE SEQUENCE</scope>
    <source>
        <strain evidence="2">GVMAG-M-3300021079-18</strain>
    </source>
</reference>
<feature type="transmembrane region" description="Helical" evidence="1">
    <location>
        <begin position="170"/>
        <end position="189"/>
    </location>
</feature>
<dbReference type="AlphaFoldDB" id="A0A6C0CG89"/>
<feature type="transmembrane region" description="Helical" evidence="1">
    <location>
        <begin position="113"/>
        <end position="129"/>
    </location>
</feature>
<proteinExistence type="predicted"/>
<sequence length="246" mass="27678">MCQSAQTSLVAFVVATLIALLVITRGKKNGIWNGCFILAFISIQLLEFFIWWNRRKEGLTDSAEEALKEGDGPRNGPSGEALTRLILIALWLQPLVQTFMAYKYGQPRFKSQLLVLTMAYFVMFIWSIVRATDSKRSFSTHPVTGQCGEGHLVWTTRGQNETYEESLGTFVGPGPASLIYGFGLIFGLLFMRPTKFGIMLLVLGGIMLTYNAKNYRTGESSSMWCLWAIFYAFLALIMVYSREKQA</sequence>
<feature type="transmembrane region" description="Helical" evidence="1">
    <location>
        <begin position="6"/>
        <end position="24"/>
    </location>
</feature>
<keyword evidence="1" id="KW-1133">Transmembrane helix</keyword>
<organism evidence="2">
    <name type="scientific">viral metagenome</name>
    <dbReference type="NCBI Taxonomy" id="1070528"/>
    <lineage>
        <taxon>unclassified sequences</taxon>
        <taxon>metagenomes</taxon>
        <taxon>organismal metagenomes</taxon>
    </lineage>
</organism>
<keyword evidence="1" id="KW-0812">Transmembrane</keyword>
<accession>A0A6C0CG89</accession>
<feature type="transmembrane region" description="Helical" evidence="1">
    <location>
        <begin position="81"/>
        <end position="101"/>
    </location>
</feature>